<sequence length="49" mass="5972">MIMYFNNSTFLVLLVCKLFRHYFWKIIKLVVSTKCLAEYNLHSVDIRIF</sequence>
<organism evidence="1">
    <name type="scientific">Arundo donax</name>
    <name type="common">Giant reed</name>
    <name type="synonym">Donax arundinaceus</name>
    <dbReference type="NCBI Taxonomy" id="35708"/>
    <lineage>
        <taxon>Eukaryota</taxon>
        <taxon>Viridiplantae</taxon>
        <taxon>Streptophyta</taxon>
        <taxon>Embryophyta</taxon>
        <taxon>Tracheophyta</taxon>
        <taxon>Spermatophyta</taxon>
        <taxon>Magnoliopsida</taxon>
        <taxon>Liliopsida</taxon>
        <taxon>Poales</taxon>
        <taxon>Poaceae</taxon>
        <taxon>PACMAD clade</taxon>
        <taxon>Arundinoideae</taxon>
        <taxon>Arundineae</taxon>
        <taxon>Arundo</taxon>
    </lineage>
</organism>
<proteinExistence type="predicted"/>
<reference evidence="1" key="1">
    <citation type="submission" date="2014-09" db="EMBL/GenBank/DDBJ databases">
        <authorList>
            <person name="Magalhaes I.L.F."/>
            <person name="Oliveira U."/>
            <person name="Santos F.R."/>
            <person name="Vidigal T.H.D.A."/>
            <person name="Brescovit A.D."/>
            <person name="Santos A.J."/>
        </authorList>
    </citation>
    <scope>NUCLEOTIDE SEQUENCE</scope>
    <source>
        <tissue evidence="1">Shoot tissue taken approximately 20 cm above the soil surface</tissue>
    </source>
</reference>
<dbReference type="EMBL" id="GBRH01265999">
    <property type="protein sequence ID" value="JAD31896.1"/>
    <property type="molecule type" value="Transcribed_RNA"/>
</dbReference>
<accession>A0A0A8YZA1</accession>
<reference evidence="1" key="2">
    <citation type="journal article" date="2015" name="Data Brief">
        <title>Shoot transcriptome of the giant reed, Arundo donax.</title>
        <authorList>
            <person name="Barrero R.A."/>
            <person name="Guerrero F.D."/>
            <person name="Moolhuijzen P."/>
            <person name="Goolsby J.A."/>
            <person name="Tidwell J."/>
            <person name="Bellgard S.E."/>
            <person name="Bellgard M.I."/>
        </authorList>
    </citation>
    <scope>NUCLEOTIDE SEQUENCE</scope>
    <source>
        <tissue evidence="1">Shoot tissue taken approximately 20 cm above the soil surface</tissue>
    </source>
</reference>
<name>A0A0A8YZA1_ARUDO</name>
<evidence type="ECO:0000313" key="1">
    <source>
        <dbReference type="EMBL" id="JAD31896.1"/>
    </source>
</evidence>
<dbReference type="AlphaFoldDB" id="A0A0A8YZA1"/>
<protein>
    <submittedName>
        <fullName evidence="1">Uncharacterized protein</fullName>
    </submittedName>
</protein>